<dbReference type="AlphaFoldDB" id="A0A0M3ILX6"/>
<evidence type="ECO:0000313" key="3">
    <source>
        <dbReference type="WBParaSite" id="ALUE_0001975401-mRNA-1"/>
    </source>
</evidence>
<feature type="region of interest" description="Disordered" evidence="1">
    <location>
        <begin position="1"/>
        <end position="34"/>
    </location>
</feature>
<organism evidence="2 3">
    <name type="scientific">Ascaris lumbricoides</name>
    <name type="common">Giant roundworm</name>
    <dbReference type="NCBI Taxonomy" id="6252"/>
    <lineage>
        <taxon>Eukaryota</taxon>
        <taxon>Metazoa</taxon>
        <taxon>Ecdysozoa</taxon>
        <taxon>Nematoda</taxon>
        <taxon>Chromadorea</taxon>
        <taxon>Rhabditida</taxon>
        <taxon>Spirurina</taxon>
        <taxon>Ascaridomorpha</taxon>
        <taxon>Ascaridoidea</taxon>
        <taxon>Ascarididae</taxon>
        <taxon>Ascaris</taxon>
    </lineage>
</organism>
<accession>A0A0M3ILX6</accession>
<dbReference type="WBParaSite" id="ALUE_0001975401-mRNA-1">
    <property type="protein sequence ID" value="ALUE_0001975401-mRNA-1"/>
    <property type="gene ID" value="ALUE_0001975401"/>
</dbReference>
<protein>
    <submittedName>
        <fullName evidence="3">DUF2735 domain-containing protein</fullName>
    </submittedName>
</protein>
<reference evidence="3" key="1">
    <citation type="submission" date="2017-02" db="UniProtKB">
        <authorList>
            <consortium name="WormBaseParasite"/>
        </authorList>
    </citation>
    <scope>IDENTIFICATION</scope>
</reference>
<name>A0A0M3ILX6_ASCLU</name>
<proteinExistence type="predicted"/>
<evidence type="ECO:0000256" key="1">
    <source>
        <dbReference type="SAM" id="MobiDB-lite"/>
    </source>
</evidence>
<evidence type="ECO:0000313" key="2">
    <source>
        <dbReference type="Proteomes" id="UP000036681"/>
    </source>
</evidence>
<keyword evidence="2" id="KW-1185">Reference proteome</keyword>
<sequence length="34" mass="3966">MASPTRKDSHLARIVAFAPPNQTERRFERRGNKQ</sequence>
<feature type="compositionally biased region" description="Basic and acidic residues" evidence="1">
    <location>
        <begin position="23"/>
        <end position="34"/>
    </location>
</feature>
<dbReference type="Proteomes" id="UP000036681">
    <property type="component" value="Unplaced"/>
</dbReference>
<feature type="compositionally biased region" description="Basic and acidic residues" evidence="1">
    <location>
        <begin position="1"/>
        <end position="11"/>
    </location>
</feature>